<reference evidence="6 7" key="1">
    <citation type="submission" date="2024-09" db="EMBL/GenBank/DDBJ databases">
        <authorList>
            <person name="Pan X."/>
        </authorList>
    </citation>
    <scope>NUCLEOTIDE SEQUENCE [LARGE SCALE GENOMIC DNA]</scope>
    <source>
        <strain evidence="6 7">B2969</strain>
    </source>
</reference>
<organism evidence="6 7">
    <name type="scientific">Microbacterium alkaliflavum</name>
    <dbReference type="NCBI Taxonomy" id="3248839"/>
    <lineage>
        <taxon>Bacteria</taxon>
        <taxon>Bacillati</taxon>
        <taxon>Actinomycetota</taxon>
        <taxon>Actinomycetes</taxon>
        <taxon>Micrococcales</taxon>
        <taxon>Microbacteriaceae</taxon>
        <taxon>Microbacterium</taxon>
    </lineage>
</organism>
<sequence length="322" mass="34626">MPASANESPRIDIVVPVYGGWHVVEQCLASLETQTVPVRVTVVDDLSPDDTLSRVRARFGDLQIIANEVNRGFAASCNVGIRAGTAEYVLLLNSDVVARPELAATILEAFDAAADPRTGSASPILLDADGTVDSFGITADVTAAGFVRFHGTSVERVSGGPDLLGPYGAAAAYRRAALDDVGLLDENIFMYGEELDLALRLRGAGWRALEVPHVVGTHIGGASTGVESDRQRYLSGFGRGYVMRVYGILRGRHAVRAIFSEAIVSVVRLVARRDSASLRGRRDGWRKGRGVPRRAVPHPGVDDSIGFRRSMAMRQPGYWGEQ</sequence>
<comment type="caution">
    <text evidence="6">The sequence shown here is derived from an EMBL/GenBank/DDBJ whole genome shotgun (WGS) entry which is preliminary data.</text>
</comment>
<keyword evidence="4 6" id="KW-0808">Transferase</keyword>
<dbReference type="InterPro" id="IPR029044">
    <property type="entry name" value="Nucleotide-diphossugar_trans"/>
</dbReference>
<comment type="pathway">
    <text evidence="1">Cell wall biogenesis; cell wall polysaccharide biosynthesis.</text>
</comment>
<dbReference type="Gene3D" id="3.90.550.10">
    <property type="entry name" value="Spore Coat Polysaccharide Biosynthesis Protein SpsA, Chain A"/>
    <property type="match status" value="1"/>
</dbReference>
<accession>A0ABW7Q937</accession>
<evidence type="ECO:0000256" key="2">
    <source>
        <dbReference type="ARBA" id="ARBA00006739"/>
    </source>
</evidence>
<comment type="similarity">
    <text evidence="2">Belongs to the glycosyltransferase 2 family.</text>
</comment>
<evidence type="ECO:0000256" key="1">
    <source>
        <dbReference type="ARBA" id="ARBA00004776"/>
    </source>
</evidence>
<dbReference type="SUPFAM" id="SSF53448">
    <property type="entry name" value="Nucleotide-diphospho-sugar transferases"/>
    <property type="match status" value="1"/>
</dbReference>
<dbReference type="GO" id="GO:0016757">
    <property type="term" value="F:glycosyltransferase activity"/>
    <property type="evidence" value="ECO:0007669"/>
    <property type="project" value="UniProtKB-KW"/>
</dbReference>
<dbReference type="EMBL" id="JBIQWL010000003">
    <property type="protein sequence ID" value="MFH8250747.1"/>
    <property type="molecule type" value="Genomic_DNA"/>
</dbReference>
<proteinExistence type="inferred from homology"/>
<dbReference type="InterPro" id="IPR001173">
    <property type="entry name" value="Glyco_trans_2-like"/>
</dbReference>
<evidence type="ECO:0000313" key="6">
    <source>
        <dbReference type="EMBL" id="MFH8250747.1"/>
    </source>
</evidence>
<dbReference type="Proteomes" id="UP001610861">
    <property type="component" value="Unassembled WGS sequence"/>
</dbReference>
<dbReference type="EC" id="2.4.-.-" evidence="6"/>
<dbReference type="Pfam" id="PF00535">
    <property type="entry name" value="Glycos_transf_2"/>
    <property type="match status" value="1"/>
</dbReference>
<dbReference type="CDD" id="cd04186">
    <property type="entry name" value="GT_2_like_c"/>
    <property type="match status" value="1"/>
</dbReference>
<keyword evidence="7" id="KW-1185">Reference proteome</keyword>
<evidence type="ECO:0000259" key="5">
    <source>
        <dbReference type="Pfam" id="PF00535"/>
    </source>
</evidence>
<gene>
    <name evidence="6" type="ORF">ACH3VR_10315</name>
</gene>
<dbReference type="RefSeq" id="WP_396640700.1">
    <property type="nucleotide sequence ID" value="NZ_JBIQWL010000003.1"/>
</dbReference>
<protein>
    <submittedName>
        <fullName evidence="6">Glycosyltransferase family 2 protein</fullName>
        <ecNumber evidence="6">2.4.-.-</ecNumber>
    </submittedName>
</protein>
<evidence type="ECO:0000256" key="3">
    <source>
        <dbReference type="ARBA" id="ARBA00022676"/>
    </source>
</evidence>
<keyword evidence="3 6" id="KW-0328">Glycosyltransferase</keyword>
<feature type="domain" description="Glycosyltransferase 2-like" evidence="5">
    <location>
        <begin position="13"/>
        <end position="181"/>
    </location>
</feature>
<name>A0ABW7Q937_9MICO</name>
<evidence type="ECO:0000313" key="7">
    <source>
        <dbReference type="Proteomes" id="UP001610861"/>
    </source>
</evidence>
<dbReference type="PANTHER" id="PTHR43179">
    <property type="entry name" value="RHAMNOSYLTRANSFERASE WBBL"/>
    <property type="match status" value="1"/>
</dbReference>
<dbReference type="PANTHER" id="PTHR43179:SF12">
    <property type="entry name" value="GALACTOFURANOSYLTRANSFERASE GLFT2"/>
    <property type="match status" value="1"/>
</dbReference>
<evidence type="ECO:0000256" key="4">
    <source>
        <dbReference type="ARBA" id="ARBA00022679"/>
    </source>
</evidence>